<comment type="catalytic activity">
    <reaction evidence="11">
        <text>N-acetyl-alpha-D-glucosamine 1-phosphate + UTP + H(+) = UDP-N-acetyl-alpha-D-glucosamine + diphosphate</text>
        <dbReference type="Rhea" id="RHEA:13509"/>
        <dbReference type="ChEBI" id="CHEBI:15378"/>
        <dbReference type="ChEBI" id="CHEBI:33019"/>
        <dbReference type="ChEBI" id="CHEBI:46398"/>
        <dbReference type="ChEBI" id="CHEBI:57705"/>
        <dbReference type="ChEBI" id="CHEBI:57776"/>
        <dbReference type="EC" id="2.7.7.23"/>
    </reaction>
</comment>
<keyword evidence="6 14" id="KW-0808">Transferase</keyword>
<evidence type="ECO:0000259" key="13">
    <source>
        <dbReference type="Pfam" id="PF25087"/>
    </source>
</evidence>
<dbReference type="InterPro" id="IPR011004">
    <property type="entry name" value="Trimer_LpxA-like_sf"/>
</dbReference>
<comment type="caution">
    <text evidence="14">The sequence shown here is derived from an EMBL/GenBank/DDBJ whole genome shotgun (WGS) entry which is preliminary data.</text>
</comment>
<dbReference type="InterPro" id="IPR029044">
    <property type="entry name" value="Nucleotide-diphossugar_trans"/>
</dbReference>
<evidence type="ECO:0000256" key="8">
    <source>
        <dbReference type="ARBA" id="ARBA00023268"/>
    </source>
</evidence>
<proteinExistence type="predicted"/>
<dbReference type="Pfam" id="PF00483">
    <property type="entry name" value="NTP_transferase"/>
    <property type="match status" value="1"/>
</dbReference>
<name>A0A4V6XUQ1_9EURY</name>
<organism evidence="14 15">
    <name type="scientific">Natronomonas salsuginis</name>
    <dbReference type="NCBI Taxonomy" id="2217661"/>
    <lineage>
        <taxon>Archaea</taxon>
        <taxon>Methanobacteriati</taxon>
        <taxon>Methanobacteriota</taxon>
        <taxon>Stenosarchaea group</taxon>
        <taxon>Halobacteria</taxon>
        <taxon>Halobacteriales</taxon>
        <taxon>Natronomonadaceae</taxon>
        <taxon>Natronomonas</taxon>
    </lineage>
</organism>
<protein>
    <recommendedName>
        <fullName evidence="5">Bifunctional protein GlmU</fullName>
        <ecNumber evidence="3">2.3.1.157</ecNumber>
        <ecNumber evidence="4">2.7.7.23</ecNumber>
    </recommendedName>
</protein>
<dbReference type="InterPro" id="IPR005835">
    <property type="entry name" value="NTP_transferase_dom"/>
</dbReference>
<evidence type="ECO:0000256" key="2">
    <source>
        <dbReference type="ARBA" id="ARBA00005208"/>
    </source>
</evidence>
<evidence type="ECO:0000256" key="6">
    <source>
        <dbReference type="ARBA" id="ARBA00022679"/>
    </source>
</evidence>
<dbReference type="AlphaFoldDB" id="A0A4V6XUQ1"/>
<dbReference type="PANTHER" id="PTHR43584">
    <property type="entry name" value="NUCLEOTIDYL TRANSFERASE"/>
    <property type="match status" value="1"/>
</dbReference>
<dbReference type="Gene3D" id="3.90.550.10">
    <property type="entry name" value="Spore Coat Polysaccharide Biosynthesis Protein SpsA, Chain A"/>
    <property type="match status" value="1"/>
</dbReference>
<dbReference type="OrthoDB" id="15372at2157"/>
<evidence type="ECO:0000256" key="11">
    <source>
        <dbReference type="ARBA" id="ARBA00048493"/>
    </source>
</evidence>
<dbReference type="RefSeq" id="WP_137275362.1">
    <property type="nucleotide sequence ID" value="NZ_QKNX01000001.1"/>
</dbReference>
<dbReference type="GO" id="GO:0003977">
    <property type="term" value="F:UDP-N-acetylglucosamine diphosphorylase activity"/>
    <property type="evidence" value="ECO:0007669"/>
    <property type="project" value="UniProtKB-EC"/>
</dbReference>
<comment type="pathway">
    <text evidence="2">Nucleotide-sugar biosynthesis; UDP-N-acetyl-alpha-D-glucosamine biosynthesis; UDP-N-acetyl-alpha-D-glucosamine from N-acetyl-alpha-D-glucosamine 1-phosphate: step 1/1.</text>
</comment>
<dbReference type="GO" id="GO:0019134">
    <property type="term" value="F:glucosamine-1-phosphate N-acetyltransferase activity"/>
    <property type="evidence" value="ECO:0007669"/>
    <property type="project" value="UniProtKB-EC"/>
</dbReference>
<keyword evidence="9" id="KW-0012">Acyltransferase</keyword>
<dbReference type="Gene3D" id="2.160.10.10">
    <property type="entry name" value="Hexapeptide repeat proteins"/>
    <property type="match status" value="1"/>
</dbReference>
<sequence>MAITTGIVLAAGEGTRLRPLTVNRPKTMLPAADRPILEHVLDVLVECGIERLCLVVGYRRERVQEYFGHSYRGVPITYVHQRKQLGSAHALGTAADAVEGPVLVLNGDRVIEERIVDDVLDGFDGDPTLAVLEHSTPSEYGAVRIEGERLTEFVEKPNSDDFRLINAGVYAFDSSVFDAIDRTPRHEGELTLPDVIEALMHDGTVHAVTTDGLWVDATYPWDLLYLMRELLSRGLVSQPKVDAQVWVAESARVHPDATLQGPVVVGPDSEIGAGAVLGPNVAVGRNATVGANATLRDVLLDGDCRIEAGATLLDCVAGETATVGAGTVVPGGPGDVRVGDTVFENQRLGAVLADRVSVGGGVTFSPGTLVGAGVDIAPGVYATGTIADGTEVVR</sequence>
<dbReference type="InterPro" id="IPR056729">
    <property type="entry name" value="GMPPB_C"/>
</dbReference>
<dbReference type="Proteomes" id="UP000308037">
    <property type="component" value="Unassembled WGS sequence"/>
</dbReference>
<feature type="domain" description="Nucleotidyl transferase" evidence="12">
    <location>
        <begin position="6"/>
        <end position="219"/>
    </location>
</feature>
<evidence type="ECO:0000256" key="5">
    <source>
        <dbReference type="ARBA" id="ARBA00013414"/>
    </source>
</evidence>
<evidence type="ECO:0000256" key="10">
    <source>
        <dbReference type="ARBA" id="ARBA00048247"/>
    </source>
</evidence>
<evidence type="ECO:0000313" key="15">
    <source>
        <dbReference type="Proteomes" id="UP000308037"/>
    </source>
</evidence>
<dbReference type="PANTHER" id="PTHR43584:SF8">
    <property type="entry name" value="N-ACETYLMURAMATE ALPHA-1-PHOSPHATE URIDYLYLTRANSFERASE"/>
    <property type="match status" value="1"/>
</dbReference>
<evidence type="ECO:0000256" key="3">
    <source>
        <dbReference type="ARBA" id="ARBA00012225"/>
    </source>
</evidence>
<keyword evidence="7" id="KW-0548">Nucleotidyltransferase</keyword>
<dbReference type="SUPFAM" id="SSF51161">
    <property type="entry name" value="Trimeric LpxA-like enzymes"/>
    <property type="match status" value="1"/>
</dbReference>
<reference evidence="14 15" key="1">
    <citation type="submission" date="2019-04" db="EMBL/GenBank/DDBJ databases">
        <title>Natronomonas sp. F20-122 a newhaloarchaeon isolated from a saline saltern of Isla Bacuta, Huelva, Spain.</title>
        <authorList>
            <person name="Duran-Viseras A."/>
            <person name="Sanchez-Porro C."/>
            <person name="Ventosa A."/>
        </authorList>
    </citation>
    <scope>NUCLEOTIDE SEQUENCE [LARGE SCALE GENOMIC DNA]</scope>
    <source>
        <strain evidence="14 15">F20-122</strain>
    </source>
</reference>
<evidence type="ECO:0000256" key="1">
    <source>
        <dbReference type="ARBA" id="ARBA00005166"/>
    </source>
</evidence>
<dbReference type="EMBL" id="QKNX01000001">
    <property type="protein sequence ID" value="TKR28063.1"/>
    <property type="molecule type" value="Genomic_DNA"/>
</dbReference>
<dbReference type="EC" id="2.7.7.23" evidence="4"/>
<feature type="domain" description="Mannose-1-phosphate guanyltransferase C-terminal" evidence="13">
    <location>
        <begin position="260"/>
        <end position="363"/>
    </location>
</feature>
<evidence type="ECO:0000256" key="4">
    <source>
        <dbReference type="ARBA" id="ARBA00012457"/>
    </source>
</evidence>
<keyword evidence="8" id="KW-0511">Multifunctional enzyme</keyword>
<comment type="catalytic activity">
    <reaction evidence="10">
        <text>alpha-D-glucosamine 1-phosphate + acetyl-CoA = N-acetyl-alpha-D-glucosamine 1-phosphate + CoA + H(+)</text>
        <dbReference type="Rhea" id="RHEA:13725"/>
        <dbReference type="ChEBI" id="CHEBI:15378"/>
        <dbReference type="ChEBI" id="CHEBI:57287"/>
        <dbReference type="ChEBI" id="CHEBI:57288"/>
        <dbReference type="ChEBI" id="CHEBI:57776"/>
        <dbReference type="ChEBI" id="CHEBI:58516"/>
        <dbReference type="EC" id="2.3.1.157"/>
    </reaction>
</comment>
<dbReference type="CDD" id="cd04181">
    <property type="entry name" value="NTP_transferase"/>
    <property type="match status" value="1"/>
</dbReference>
<dbReference type="EC" id="2.3.1.157" evidence="3"/>
<keyword evidence="15" id="KW-1185">Reference proteome</keyword>
<gene>
    <name evidence="14" type="ORF">DM868_02980</name>
</gene>
<dbReference type="InterPro" id="IPR050065">
    <property type="entry name" value="GlmU-like"/>
</dbReference>
<evidence type="ECO:0000259" key="12">
    <source>
        <dbReference type="Pfam" id="PF00483"/>
    </source>
</evidence>
<comment type="pathway">
    <text evidence="1">Nucleotide-sugar biosynthesis; UDP-N-acetyl-alpha-D-glucosamine biosynthesis; N-acetyl-alpha-D-glucosamine 1-phosphate from alpha-D-glucosamine 6-phosphate (route II): step 2/2.</text>
</comment>
<evidence type="ECO:0000313" key="14">
    <source>
        <dbReference type="EMBL" id="TKR28063.1"/>
    </source>
</evidence>
<dbReference type="SUPFAM" id="SSF53448">
    <property type="entry name" value="Nucleotide-diphospho-sugar transferases"/>
    <property type="match status" value="1"/>
</dbReference>
<evidence type="ECO:0000256" key="7">
    <source>
        <dbReference type="ARBA" id="ARBA00022695"/>
    </source>
</evidence>
<accession>A0A4V6XUQ1</accession>
<dbReference type="Pfam" id="PF25087">
    <property type="entry name" value="GMPPB_C"/>
    <property type="match status" value="1"/>
</dbReference>
<evidence type="ECO:0000256" key="9">
    <source>
        <dbReference type="ARBA" id="ARBA00023315"/>
    </source>
</evidence>